<feature type="non-terminal residue" evidence="3">
    <location>
        <position position="778"/>
    </location>
</feature>
<dbReference type="OrthoDB" id="69809at2759"/>
<evidence type="ECO:0000256" key="1">
    <source>
        <dbReference type="SAM" id="MobiDB-lite"/>
    </source>
</evidence>
<reference evidence="3" key="1">
    <citation type="submission" date="2019-09" db="EMBL/GenBank/DDBJ databases">
        <title>Bird 10,000 Genomes (B10K) Project - Family phase.</title>
        <authorList>
            <person name="Zhang G."/>
        </authorList>
    </citation>
    <scope>NUCLEOTIDE SEQUENCE</scope>
    <source>
        <strain evidence="3">B10K-DU-008-47</strain>
        <tissue evidence="3">Mixed tissue sample</tissue>
    </source>
</reference>
<dbReference type="PANTHER" id="PTHR21831:SF2">
    <property type="entry name" value="MICROTUBULE-ASSOCIATED PROTEIN 10"/>
    <property type="match status" value="1"/>
</dbReference>
<feature type="compositionally biased region" description="Acidic residues" evidence="1">
    <location>
        <begin position="137"/>
        <end position="165"/>
    </location>
</feature>
<dbReference type="GO" id="GO:0097431">
    <property type="term" value="C:mitotic spindle pole"/>
    <property type="evidence" value="ECO:0007669"/>
    <property type="project" value="TreeGrafter"/>
</dbReference>
<dbReference type="Pfam" id="PF14925">
    <property type="entry name" value="HPHLAWLY"/>
    <property type="match status" value="1"/>
</dbReference>
<keyword evidence="4" id="KW-1185">Reference proteome</keyword>
<feature type="compositionally biased region" description="Polar residues" evidence="1">
    <location>
        <begin position="649"/>
        <end position="664"/>
    </location>
</feature>
<dbReference type="GO" id="GO:0031122">
    <property type="term" value="P:cytoplasmic microtubule organization"/>
    <property type="evidence" value="ECO:0007669"/>
    <property type="project" value="TreeGrafter"/>
</dbReference>
<dbReference type="InterPro" id="IPR039302">
    <property type="entry name" value="MAP10"/>
</dbReference>
<dbReference type="EMBL" id="WAAB01001360">
    <property type="protein sequence ID" value="NWH69919.1"/>
    <property type="molecule type" value="Genomic_DNA"/>
</dbReference>
<dbReference type="GO" id="GO:0051256">
    <property type="term" value="P:mitotic spindle midzone assembly"/>
    <property type="evidence" value="ECO:0007669"/>
    <property type="project" value="TreeGrafter"/>
</dbReference>
<dbReference type="PANTHER" id="PTHR21831">
    <property type="entry name" value="MICROTUBULE-ASSOCIATED PROTEIN 10"/>
    <property type="match status" value="1"/>
</dbReference>
<dbReference type="InterPro" id="IPR026679">
    <property type="entry name" value="MAP10_C-term"/>
</dbReference>
<feature type="compositionally biased region" description="Polar residues" evidence="1">
    <location>
        <begin position="536"/>
        <end position="556"/>
    </location>
</feature>
<feature type="region of interest" description="Disordered" evidence="1">
    <location>
        <begin position="388"/>
        <end position="409"/>
    </location>
</feature>
<dbReference type="GO" id="GO:1990023">
    <property type="term" value="C:mitotic spindle midzone"/>
    <property type="evidence" value="ECO:0007669"/>
    <property type="project" value="TreeGrafter"/>
</dbReference>
<accession>A0A850WUK1</accession>
<feature type="compositionally biased region" description="Polar residues" evidence="1">
    <location>
        <begin position="711"/>
        <end position="726"/>
    </location>
</feature>
<dbReference type="Proteomes" id="UP000653271">
    <property type="component" value="Unassembled WGS sequence"/>
</dbReference>
<feature type="region of interest" description="Disordered" evidence="1">
    <location>
        <begin position="193"/>
        <end position="217"/>
    </location>
</feature>
<feature type="compositionally biased region" description="Polar residues" evidence="1">
    <location>
        <begin position="615"/>
        <end position="640"/>
    </location>
</feature>
<organism evidence="3 4">
    <name type="scientific">Piaya cayana</name>
    <name type="common">Common squirrel cuckoo</name>
    <dbReference type="NCBI Taxonomy" id="33601"/>
    <lineage>
        <taxon>Eukaryota</taxon>
        <taxon>Metazoa</taxon>
        <taxon>Chordata</taxon>
        <taxon>Craniata</taxon>
        <taxon>Vertebrata</taxon>
        <taxon>Euteleostomi</taxon>
        <taxon>Archelosauria</taxon>
        <taxon>Archosauria</taxon>
        <taxon>Dinosauria</taxon>
        <taxon>Saurischia</taxon>
        <taxon>Theropoda</taxon>
        <taxon>Coelurosauria</taxon>
        <taxon>Aves</taxon>
        <taxon>Neognathae</taxon>
        <taxon>Neoaves</taxon>
        <taxon>Otidimorphae</taxon>
        <taxon>Cuculiformes</taxon>
        <taxon>Coccyzidae</taxon>
        <taxon>Piaya</taxon>
    </lineage>
</organism>
<feature type="region of interest" description="Disordered" evidence="1">
    <location>
        <begin position="529"/>
        <end position="726"/>
    </location>
</feature>
<feature type="compositionally biased region" description="Polar residues" evidence="1">
    <location>
        <begin position="308"/>
        <end position="321"/>
    </location>
</feature>
<feature type="compositionally biased region" description="Basic and acidic residues" evidence="1">
    <location>
        <begin position="194"/>
        <end position="209"/>
    </location>
</feature>
<gene>
    <name evidence="3" type="primary">Map10</name>
    <name evidence="3" type="ORF">PIACAY_R14544</name>
</gene>
<name>A0A850WUK1_PIACA</name>
<sequence>AEGLFSLEVVVEAVRVSVAPDPALLPAVALRLLDFPTLLLRPANAPPLRPGQPFPFGRGKRCLFRCGVSLAHAAAELLRGPGPPGFCGQRGRFALRDPAGRPVGDLLLGYRLSSLRPAEQPAPHGPRGLTPPPASPEPEEVADEPEEEVEEKEGEELEEKEGEELEGNVFCPPVLYYSREPAEPCLPPAAMVGRRSEHVEAGRPQEPDKGQIPPRPIAGPSLLHPTSSQQLHNTLGQLPLLSALLAELSVFARSAAPAAVHPYQAWLYQALGTGGMASQLPCPSCSSVINPAEIPVGPGGSGGAASPQFKQDQQETTSLGSSWAGKGPKKVVPQGETISERHCTTKENRPPRRKLFYGLTNTLRLRLQQNNPDKLIIHERREQYRKKQMGMLKQRSPLSKKTPLRNAGEQDVVSCRHCSKGDTSKQNNHFDKNVETSLQSSVLTKYSSVMGDVSPNLQKQAVESLLKTDGIVSKGGLCKVTTAPLVDEPVLKSTNKENYVKAQLPAAFSRDANAKGNNEEVRDLIHHKTTEHDDASLSNNHKPSPSKSVENNSEFTYSDDFASPENTNYSEDFTSSECEGSDLEALDSSPEPPWPESPKQGCSDAELESSRSRISKTSQRAESTSDLLPVHSVSSPVQSLKRNHDLKNSKQSSVESVDSLNDASIQPRLLDEEQEAQQISKEENSGDQHVKQVSTLRSKQADSDTDVNIGKGQTSAGKSQSVTQVSSYLSSDMSGIEFSVPEDNMTDKEDDFLGKLCLPNQCKDISELVVNKLPGYTV</sequence>
<dbReference type="AlphaFoldDB" id="A0A850WUK1"/>
<feature type="compositionally biased region" description="Basic and acidic residues" evidence="1">
    <location>
        <begin position="680"/>
        <end position="690"/>
    </location>
</feature>
<evidence type="ECO:0000259" key="2">
    <source>
        <dbReference type="Pfam" id="PF14925"/>
    </source>
</evidence>
<feature type="domain" description="Microtubule-associated protein 10 C-terminal" evidence="2">
    <location>
        <begin position="224"/>
        <end position="777"/>
    </location>
</feature>
<evidence type="ECO:0000313" key="3">
    <source>
        <dbReference type="EMBL" id="NWH69919.1"/>
    </source>
</evidence>
<protein>
    <submittedName>
        <fullName evidence="3">MAP10 protein</fullName>
    </submittedName>
</protein>
<proteinExistence type="predicted"/>
<dbReference type="GO" id="GO:0005881">
    <property type="term" value="C:cytoplasmic microtubule"/>
    <property type="evidence" value="ECO:0007669"/>
    <property type="project" value="TreeGrafter"/>
</dbReference>
<feature type="region of interest" description="Disordered" evidence="1">
    <location>
        <begin position="116"/>
        <end position="165"/>
    </location>
</feature>
<dbReference type="GO" id="GO:0030496">
    <property type="term" value="C:midbody"/>
    <property type="evidence" value="ECO:0007669"/>
    <property type="project" value="TreeGrafter"/>
</dbReference>
<dbReference type="GO" id="GO:0005813">
    <property type="term" value="C:centrosome"/>
    <property type="evidence" value="ECO:0007669"/>
    <property type="project" value="TreeGrafter"/>
</dbReference>
<evidence type="ECO:0000313" key="4">
    <source>
        <dbReference type="Proteomes" id="UP000653271"/>
    </source>
</evidence>
<dbReference type="GO" id="GO:0032467">
    <property type="term" value="P:positive regulation of cytokinesis"/>
    <property type="evidence" value="ECO:0007669"/>
    <property type="project" value="TreeGrafter"/>
</dbReference>
<dbReference type="GO" id="GO:0008017">
    <property type="term" value="F:microtubule binding"/>
    <property type="evidence" value="ECO:0007669"/>
    <property type="project" value="InterPro"/>
</dbReference>
<comment type="caution">
    <text evidence="3">The sequence shown here is derived from an EMBL/GenBank/DDBJ whole genome shotgun (WGS) entry which is preliminary data.</text>
</comment>
<feature type="region of interest" description="Disordered" evidence="1">
    <location>
        <begin position="293"/>
        <end position="333"/>
    </location>
</feature>
<feature type="compositionally biased region" description="Polar residues" evidence="1">
    <location>
        <begin position="564"/>
        <end position="578"/>
    </location>
</feature>
<feature type="non-terminal residue" evidence="3">
    <location>
        <position position="1"/>
    </location>
</feature>